<organism evidence="2 3">
    <name type="scientific">Quadrisphaera setariae</name>
    <dbReference type="NCBI Taxonomy" id="2593304"/>
    <lineage>
        <taxon>Bacteria</taxon>
        <taxon>Bacillati</taxon>
        <taxon>Actinomycetota</taxon>
        <taxon>Actinomycetes</taxon>
        <taxon>Kineosporiales</taxon>
        <taxon>Kineosporiaceae</taxon>
        <taxon>Quadrisphaera</taxon>
    </lineage>
</organism>
<keyword evidence="1" id="KW-0812">Transmembrane</keyword>
<evidence type="ECO:0000313" key="3">
    <source>
        <dbReference type="Proteomes" id="UP000321234"/>
    </source>
</evidence>
<keyword evidence="3" id="KW-1185">Reference proteome</keyword>
<dbReference type="PANTHER" id="PTHR37314">
    <property type="entry name" value="SLR0142 PROTEIN"/>
    <property type="match status" value="1"/>
</dbReference>
<dbReference type="Proteomes" id="UP000321234">
    <property type="component" value="Unassembled WGS sequence"/>
</dbReference>
<name>A0A5C8ZF47_9ACTN</name>
<dbReference type="OrthoDB" id="7057004at2"/>
<comment type="caution">
    <text evidence="2">The sequence shown here is derived from an EMBL/GenBank/DDBJ whole genome shotgun (WGS) entry which is preliminary data.</text>
</comment>
<evidence type="ECO:0000313" key="2">
    <source>
        <dbReference type="EMBL" id="TXR55791.1"/>
    </source>
</evidence>
<dbReference type="InterPro" id="IPR010699">
    <property type="entry name" value="DUF1275"/>
</dbReference>
<gene>
    <name evidence="2" type="ORF">FMM08_13310</name>
</gene>
<accession>A0A5C8ZF47</accession>
<feature type="transmembrane region" description="Helical" evidence="1">
    <location>
        <begin position="114"/>
        <end position="136"/>
    </location>
</feature>
<dbReference type="PANTHER" id="PTHR37314:SF4">
    <property type="entry name" value="UPF0700 TRANSMEMBRANE PROTEIN YOAK"/>
    <property type="match status" value="1"/>
</dbReference>
<protein>
    <submittedName>
        <fullName evidence="2">DUF1275 domain-containing protein</fullName>
    </submittedName>
</protein>
<dbReference type="AlphaFoldDB" id="A0A5C8ZF47"/>
<dbReference type="Pfam" id="PF06912">
    <property type="entry name" value="DUF1275"/>
    <property type="match status" value="1"/>
</dbReference>
<dbReference type="EMBL" id="VKAC01000007">
    <property type="protein sequence ID" value="TXR55791.1"/>
    <property type="molecule type" value="Genomic_DNA"/>
</dbReference>
<evidence type="ECO:0000256" key="1">
    <source>
        <dbReference type="SAM" id="Phobius"/>
    </source>
</evidence>
<feature type="transmembrane region" description="Helical" evidence="1">
    <location>
        <begin position="179"/>
        <end position="197"/>
    </location>
</feature>
<dbReference type="RefSeq" id="WP_147926847.1">
    <property type="nucleotide sequence ID" value="NZ_VKAC01000007.1"/>
</dbReference>
<keyword evidence="1" id="KW-1133">Transmembrane helix</keyword>
<feature type="transmembrane region" description="Helical" evidence="1">
    <location>
        <begin position="60"/>
        <end position="79"/>
    </location>
</feature>
<sequence>MGLRSRPESLAVASLLAATGGFVDAHTFLARGGVLAGAQTGNIILLAAAAGGGDVAKALSHVPSIFAFMVGVLLTEVMAGDRVRRLLRRPVRVVLLLQVVVLVAVGFIPRAPDISVTNSLTGAAVAFAAAMQFSVFRSVRGLSYTSTFASGNLRSFIEATYRWVRGRGGPTGGRQAGDLGAVLLSFVAGAVIGGFATDAWGVRAIWVAPVVLLAVLALLVVETRRLERA</sequence>
<feature type="transmembrane region" description="Helical" evidence="1">
    <location>
        <begin position="91"/>
        <end position="108"/>
    </location>
</feature>
<reference evidence="2 3" key="1">
    <citation type="submission" date="2019-07" db="EMBL/GenBank/DDBJ databases">
        <title>Quadrisphaera sp. strain DD2A genome sequencing and assembly.</title>
        <authorList>
            <person name="Kim I."/>
        </authorList>
    </citation>
    <scope>NUCLEOTIDE SEQUENCE [LARGE SCALE GENOMIC DNA]</scope>
    <source>
        <strain evidence="2 3">DD2A</strain>
    </source>
</reference>
<feature type="transmembrane region" description="Helical" evidence="1">
    <location>
        <begin position="203"/>
        <end position="221"/>
    </location>
</feature>
<proteinExistence type="predicted"/>
<keyword evidence="1" id="KW-0472">Membrane</keyword>